<keyword evidence="2 3" id="KW-0647">Proteasome</keyword>
<comment type="similarity">
    <text evidence="3 4">Belongs to the peptidase T1A family.</text>
</comment>
<dbReference type="InterPro" id="IPR001353">
    <property type="entry name" value="Proteasome_sua/b"/>
</dbReference>
<keyword evidence="4" id="KW-0963">Cytoplasm</keyword>
<evidence type="ECO:0000256" key="4">
    <source>
        <dbReference type="RuleBase" id="RU000551"/>
    </source>
</evidence>
<dbReference type="PROSITE" id="PS51475">
    <property type="entry name" value="PROTEASOME_ALPHA_2"/>
    <property type="match status" value="1"/>
</dbReference>
<keyword evidence="4" id="KW-0539">Nucleus</keyword>
<dbReference type="Pfam" id="PF00227">
    <property type="entry name" value="Proteasome"/>
    <property type="match status" value="1"/>
</dbReference>
<proteinExistence type="inferred from homology"/>
<accession>A0A914ID22</accession>
<dbReference type="WBParaSite" id="Gr19_v10_g948.t1">
    <property type="protein sequence ID" value="Gr19_v10_g948.t1"/>
    <property type="gene ID" value="Gr19_v10_g948"/>
</dbReference>
<dbReference type="Gene3D" id="3.60.20.10">
    <property type="entry name" value="Glutamine Phosphoribosylpyrophosphate, subunit 1, domain 1"/>
    <property type="match status" value="1"/>
</dbReference>
<sequence>MSSIGTGYDLAASTFSPEGRIFQVEYAAKAVDSSVTVIALSCKKGVLVAVDLPQPSKLTLKTANTRIFKVTDHIGLVGSGLHQDLNAVLDYAKDEAKTFLKDNLQPVAVKKLARSVGERVHIFTLGISRPYGVSLFLVQWDKDVGSSIYCVEPSGQCLKYYAWVIGKNAQAAKTEIEKIQDREQLDKTELAKKAIHTLLAVRDEGATGQRVEMAWVGEDSDGKFEVIPQENIDSWEAFVQEEIRAMEQDD</sequence>
<evidence type="ECO:0000313" key="7">
    <source>
        <dbReference type="WBParaSite" id="Gr19_v10_g948.t1"/>
    </source>
</evidence>
<dbReference type="GO" id="GO:0005634">
    <property type="term" value="C:nucleus"/>
    <property type="evidence" value="ECO:0007669"/>
    <property type="project" value="UniProtKB-SubCell"/>
</dbReference>
<evidence type="ECO:0000256" key="3">
    <source>
        <dbReference type="PROSITE-ProRule" id="PRU00808"/>
    </source>
</evidence>
<dbReference type="PANTHER" id="PTHR11599">
    <property type="entry name" value="PROTEASOME SUBUNIT ALPHA/BETA"/>
    <property type="match status" value="1"/>
</dbReference>
<dbReference type="SUPFAM" id="SSF56235">
    <property type="entry name" value="N-terminal nucleophile aminohydrolases (Ntn hydrolases)"/>
    <property type="match status" value="1"/>
</dbReference>
<evidence type="ECO:0000256" key="1">
    <source>
        <dbReference type="ARBA" id="ARBA00002000"/>
    </source>
</evidence>
<reference evidence="7" key="1">
    <citation type="submission" date="2022-11" db="UniProtKB">
        <authorList>
            <consortium name="WormBaseParasite"/>
        </authorList>
    </citation>
    <scope>IDENTIFICATION</scope>
</reference>
<protein>
    <recommendedName>
        <fullName evidence="4">Proteasome subunit alpha type</fullName>
    </recommendedName>
</protein>
<dbReference type="GO" id="GO:0005737">
    <property type="term" value="C:cytoplasm"/>
    <property type="evidence" value="ECO:0007669"/>
    <property type="project" value="UniProtKB-SubCell"/>
</dbReference>
<dbReference type="SMART" id="SM00948">
    <property type="entry name" value="Proteasome_A_N"/>
    <property type="match status" value="1"/>
</dbReference>
<evidence type="ECO:0000259" key="5">
    <source>
        <dbReference type="PROSITE" id="PS00388"/>
    </source>
</evidence>
<dbReference type="Pfam" id="PF10584">
    <property type="entry name" value="Proteasome_A_N"/>
    <property type="match status" value="1"/>
</dbReference>
<dbReference type="InterPro" id="IPR050115">
    <property type="entry name" value="Proteasome_alpha"/>
</dbReference>
<feature type="domain" description="Proteasome alpha-type subunits" evidence="5">
    <location>
        <begin position="8"/>
        <end position="30"/>
    </location>
</feature>
<dbReference type="PROSITE" id="PS00388">
    <property type="entry name" value="PROTEASOME_ALPHA_1"/>
    <property type="match status" value="1"/>
</dbReference>
<evidence type="ECO:0000313" key="6">
    <source>
        <dbReference type="Proteomes" id="UP000887572"/>
    </source>
</evidence>
<name>A0A914ID22_GLORO</name>
<keyword evidence="6" id="KW-1185">Reference proteome</keyword>
<comment type="subcellular location">
    <subcellularLocation>
        <location evidence="4">Cytoplasm</location>
    </subcellularLocation>
    <subcellularLocation>
        <location evidence="4">Nucleus</location>
    </subcellularLocation>
</comment>
<comment type="subunit">
    <text evidence="4">The 20S proteasome core is composed of 28 subunits that are arranged in four stacked rings, resulting in a barrel-shaped structure. The two end rings are each formed by seven alpha subunits, and the two central rings are each formed by seven beta subunits.</text>
</comment>
<dbReference type="InterPro" id="IPR029055">
    <property type="entry name" value="Ntn_hydrolases_N"/>
</dbReference>
<organism evidence="6 7">
    <name type="scientific">Globodera rostochiensis</name>
    <name type="common">Golden nematode worm</name>
    <name type="synonym">Heterodera rostochiensis</name>
    <dbReference type="NCBI Taxonomy" id="31243"/>
    <lineage>
        <taxon>Eukaryota</taxon>
        <taxon>Metazoa</taxon>
        <taxon>Ecdysozoa</taxon>
        <taxon>Nematoda</taxon>
        <taxon>Chromadorea</taxon>
        <taxon>Rhabditida</taxon>
        <taxon>Tylenchina</taxon>
        <taxon>Tylenchomorpha</taxon>
        <taxon>Tylenchoidea</taxon>
        <taxon>Heteroderidae</taxon>
        <taxon>Heteroderinae</taxon>
        <taxon>Globodera</taxon>
    </lineage>
</organism>
<dbReference type="AlphaFoldDB" id="A0A914ID22"/>
<dbReference type="InterPro" id="IPR000426">
    <property type="entry name" value="Proteasome_asu_N"/>
</dbReference>
<dbReference type="InterPro" id="IPR023332">
    <property type="entry name" value="Proteasome_alpha-type"/>
</dbReference>
<evidence type="ECO:0000256" key="2">
    <source>
        <dbReference type="ARBA" id="ARBA00022942"/>
    </source>
</evidence>
<dbReference type="GO" id="GO:0019773">
    <property type="term" value="C:proteasome core complex, alpha-subunit complex"/>
    <property type="evidence" value="ECO:0007669"/>
    <property type="project" value="UniProtKB-UniRule"/>
</dbReference>
<dbReference type="GO" id="GO:0006511">
    <property type="term" value="P:ubiquitin-dependent protein catabolic process"/>
    <property type="evidence" value="ECO:0007669"/>
    <property type="project" value="InterPro"/>
</dbReference>
<comment type="function">
    <text evidence="1">The proteasome is a multicatalytic proteinase complex which is characterized by its ability to cleave peptides with Arg, Phe, Tyr, Leu, and Glu adjacent to the leaving group at neutral or slightly basic pH. The proteasome has an ATP-dependent proteolytic activity.</text>
</comment>
<dbReference type="Proteomes" id="UP000887572">
    <property type="component" value="Unplaced"/>
</dbReference>